<dbReference type="SMART" id="SM00530">
    <property type="entry name" value="HTH_XRE"/>
    <property type="match status" value="1"/>
</dbReference>
<keyword evidence="1" id="KW-0805">Transcription regulation</keyword>
<evidence type="ECO:0000256" key="2">
    <source>
        <dbReference type="ARBA" id="ARBA00023125"/>
    </source>
</evidence>
<dbReference type="PROSITE" id="PS50943">
    <property type="entry name" value="HTH_CROC1"/>
    <property type="match status" value="1"/>
</dbReference>
<dbReference type="InterPro" id="IPR050807">
    <property type="entry name" value="TransReg_Diox_bact_type"/>
</dbReference>
<reference evidence="6" key="1">
    <citation type="submission" date="2021-01" db="EMBL/GenBank/DDBJ databases">
        <title>Draft genomes of Rhodovulum sulfidophilum.</title>
        <authorList>
            <person name="Guzman M.S."/>
        </authorList>
    </citation>
    <scope>NUCLEOTIDE SEQUENCE [LARGE SCALE GENOMIC DNA]</scope>
    <source>
        <strain evidence="6">AB19</strain>
    </source>
</reference>
<gene>
    <name evidence="5" type="ORF">JMJ92_18675</name>
</gene>
<dbReference type="SUPFAM" id="SSF47413">
    <property type="entry name" value="lambda repressor-like DNA-binding domains"/>
    <property type="match status" value="1"/>
</dbReference>
<dbReference type="InterPro" id="IPR010982">
    <property type="entry name" value="Lambda_DNA-bd_dom_sf"/>
</dbReference>
<dbReference type="RefSeq" id="WP_202299498.1">
    <property type="nucleotide sequence ID" value="NZ_JAESIL010000114.1"/>
</dbReference>
<comment type="caution">
    <text evidence="5">The sequence shown here is derived from an EMBL/GenBank/DDBJ whole genome shotgun (WGS) entry which is preliminary data.</text>
</comment>
<evidence type="ECO:0000259" key="4">
    <source>
        <dbReference type="PROSITE" id="PS50943"/>
    </source>
</evidence>
<evidence type="ECO:0000256" key="1">
    <source>
        <dbReference type="ARBA" id="ARBA00023015"/>
    </source>
</evidence>
<dbReference type="PANTHER" id="PTHR46797:SF23">
    <property type="entry name" value="HTH-TYPE TRANSCRIPTIONAL REGULATOR SUTR"/>
    <property type="match status" value="1"/>
</dbReference>
<proteinExistence type="predicted"/>
<sequence>MKKAYLGGRLRQLREARGLTQAALAAQLGISPSYLNQIERNQRPLTVQVLLKINAAFGLDIQVFSEEGDARVLAELREALQGGEPAVGAADLRDLVDNAPALARRMIALHRRAREAEDRAAALALAQGAPDAMPAPA</sequence>
<dbReference type="Proteomes" id="UP000635853">
    <property type="component" value="Unassembled WGS sequence"/>
</dbReference>
<keyword evidence="2" id="KW-0238">DNA-binding</keyword>
<dbReference type="Pfam" id="PF01381">
    <property type="entry name" value="HTH_3"/>
    <property type="match status" value="1"/>
</dbReference>
<feature type="domain" description="HTH cro/C1-type" evidence="4">
    <location>
        <begin position="10"/>
        <end position="64"/>
    </location>
</feature>
<evidence type="ECO:0000313" key="6">
    <source>
        <dbReference type="Proteomes" id="UP000635853"/>
    </source>
</evidence>
<dbReference type="Gene3D" id="1.10.260.40">
    <property type="entry name" value="lambda repressor-like DNA-binding domains"/>
    <property type="match status" value="1"/>
</dbReference>
<organism evidence="5 6">
    <name type="scientific">Rhodovulum visakhapatnamense</name>
    <dbReference type="NCBI Taxonomy" id="364297"/>
    <lineage>
        <taxon>Bacteria</taxon>
        <taxon>Pseudomonadati</taxon>
        <taxon>Pseudomonadota</taxon>
        <taxon>Alphaproteobacteria</taxon>
        <taxon>Rhodobacterales</taxon>
        <taxon>Paracoccaceae</taxon>
        <taxon>Rhodovulum</taxon>
    </lineage>
</organism>
<name>A0ABS1RLY4_9RHOB</name>
<dbReference type="EMBL" id="JAESIL010000114">
    <property type="protein sequence ID" value="MBL3580154.1"/>
    <property type="molecule type" value="Genomic_DNA"/>
</dbReference>
<keyword evidence="3" id="KW-0804">Transcription</keyword>
<protein>
    <submittedName>
        <fullName evidence="5">Helix-turn-helix transcriptional regulator</fullName>
    </submittedName>
</protein>
<dbReference type="CDD" id="cd00093">
    <property type="entry name" value="HTH_XRE"/>
    <property type="match status" value="1"/>
</dbReference>
<accession>A0ABS1RLY4</accession>
<evidence type="ECO:0000256" key="3">
    <source>
        <dbReference type="ARBA" id="ARBA00023163"/>
    </source>
</evidence>
<dbReference type="InterPro" id="IPR001387">
    <property type="entry name" value="Cro/C1-type_HTH"/>
</dbReference>
<feature type="non-terminal residue" evidence="5">
    <location>
        <position position="137"/>
    </location>
</feature>
<evidence type="ECO:0000313" key="5">
    <source>
        <dbReference type="EMBL" id="MBL3580154.1"/>
    </source>
</evidence>
<dbReference type="PANTHER" id="PTHR46797">
    <property type="entry name" value="HTH-TYPE TRANSCRIPTIONAL REGULATOR"/>
    <property type="match status" value="1"/>
</dbReference>
<keyword evidence="6" id="KW-1185">Reference proteome</keyword>